<dbReference type="InterPro" id="IPR017930">
    <property type="entry name" value="Myb_dom"/>
</dbReference>
<dbReference type="Proteomes" id="UP000824890">
    <property type="component" value="Unassembled WGS sequence"/>
</dbReference>
<keyword evidence="11" id="KW-1185">Reference proteome</keyword>
<protein>
    <submittedName>
        <fullName evidence="9">Uncharacterized protein</fullName>
    </submittedName>
</protein>
<comment type="subcellular location">
    <subcellularLocation>
        <location evidence="1">Nucleus</location>
    </subcellularLocation>
</comment>
<comment type="caution">
    <text evidence="9">The sequence shown here is derived from an EMBL/GenBank/DDBJ whole genome shotgun (WGS) entry which is preliminary data.</text>
</comment>
<dbReference type="SUPFAM" id="SSF46689">
    <property type="entry name" value="Homeodomain-like"/>
    <property type="match status" value="1"/>
</dbReference>
<dbReference type="Pfam" id="PF24904">
    <property type="entry name" value="RVE6"/>
    <property type="match status" value="1"/>
</dbReference>
<dbReference type="PANTHER" id="PTHR13208:SF2">
    <property type="entry name" value="MEDIATOR OF RNA POLYMERASE II TRANSCRIPTION SUBUNIT 4"/>
    <property type="match status" value="1"/>
</dbReference>
<feature type="region of interest" description="Disordered" evidence="6">
    <location>
        <begin position="722"/>
        <end position="764"/>
    </location>
</feature>
<evidence type="ECO:0000313" key="10">
    <source>
        <dbReference type="EMBL" id="KAH0908058.1"/>
    </source>
</evidence>
<feature type="compositionally biased region" description="Low complexity" evidence="6">
    <location>
        <begin position="403"/>
        <end position="435"/>
    </location>
</feature>
<proteinExistence type="inferred from homology"/>
<feature type="compositionally biased region" description="Acidic residues" evidence="6">
    <location>
        <begin position="774"/>
        <end position="792"/>
    </location>
</feature>
<organism evidence="9 11">
    <name type="scientific">Brassica napus</name>
    <name type="common">Rape</name>
    <dbReference type="NCBI Taxonomy" id="3708"/>
    <lineage>
        <taxon>Eukaryota</taxon>
        <taxon>Viridiplantae</taxon>
        <taxon>Streptophyta</taxon>
        <taxon>Embryophyta</taxon>
        <taxon>Tracheophyta</taxon>
        <taxon>Spermatophyta</taxon>
        <taxon>Magnoliopsida</taxon>
        <taxon>eudicotyledons</taxon>
        <taxon>Gunneridae</taxon>
        <taxon>Pentapetalae</taxon>
        <taxon>rosids</taxon>
        <taxon>malvids</taxon>
        <taxon>Brassicales</taxon>
        <taxon>Brassicaceae</taxon>
        <taxon>Brassiceae</taxon>
        <taxon>Brassica</taxon>
    </lineage>
</organism>
<feature type="region of interest" description="Disordered" evidence="6">
    <location>
        <begin position="379"/>
        <end position="435"/>
    </location>
</feature>
<feature type="region of interest" description="Disordered" evidence="6">
    <location>
        <begin position="773"/>
        <end position="792"/>
    </location>
</feature>
<gene>
    <name evidence="9" type="ORF">HID58_039860</name>
    <name evidence="10" type="ORF">HID58_039885</name>
</gene>
<name>A0ABQ8BUK1_BRANA</name>
<dbReference type="PROSITE" id="PS51294">
    <property type="entry name" value="HTH_MYB"/>
    <property type="match status" value="1"/>
</dbReference>
<evidence type="ECO:0000256" key="1">
    <source>
        <dbReference type="ARBA" id="ARBA00004123"/>
    </source>
</evidence>
<dbReference type="CDD" id="cd00167">
    <property type="entry name" value="SANT"/>
    <property type="match status" value="1"/>
</dbReference>
<feature type="region of interest" description="Disordered" evidence="6">
    <location>
        <begin position="1"/>
        <end position="21"/>
    </location>
</feature>
<evidence type="ECO:0000313" key="9">
    <source>
        <dbReference type="EMBL" id="KAH0908033.1"/>
    </source>
</evidence>
<evidence type="ECO:0000256" key="5">
    <source>
        <dbReference type="ARBA" id="ARBA00023242"/>
    </source>
</evidence>
<feature type="compositionally biased region" description="Low complexity" evidence="6">
    <location>
        <begin position="201"/>
        <end position="219"/>
    </location>
</feature>
<dbReference type="Pfam" id="PF00249">
    <property type="entry name" value="Myb_DNA-binding"/>
    <property type="match status" value="1"/>
</dbReference>
<evidence type="ECO:0000313" key="11">
    <source>
        <dbReference type="Proteomes" id="UP000824890"/>
    </source>
</evidence>
<feature type="region of interest" description="Disordered" evidence="6">
    <location>
        <begin position="582"/>
        <end position="602"/>
    </location>
</feature>
<evidence type="ECO:0000259" key="7">
    <source>
        <dbReference type="PROSITE" id="PS51293"/>
    </source>
</evidence>
<evidence type="ECO:0000256" key="2">
    <source>
        <dbReference type="ARBA" id="ARBA00009626"/>
    </source>
</evidence>
<dbReference type="EMBL" id="JAGKQM010000010">
    <property type="protein sequence ID" value="KAH0908033.1"/>
    <property type="molecule type" value="Genomic_DNA"/>
</dbReference>
<keyword evidence="3" id="KW-0805">Transcription regulation</keyword>
<dbReference type="EMBL" id="JAGKQM010000010">
    <property type="protein sequence ID" value="KAH0908058.1"/>
    <property type="molecule type" value="Genomic_DNA"/>
</dbReference>
<evidence type="ECO:0000259" key="8">
    <source>
        <dbReference type="PROSITE" id="PS51294"/>
    </source>
</evidence>
<evidence type="ECO:0000256" key="4">
    <source>
        <dbReference type="ARBA" id="ARBA00023163"/>
    </source>
</evidence>
<keyword evidence="5" id="KW-0539">Nucleus</keyword>
<feature type="region of interest" description="Disordered" evidence="6">
    <location>
        <begin position="201"/>
        <end position="225"/>
    </location>
</feature>
<dbReference type="Pfam" id="PF10018">
    <property type="entry name" value="Med4"/>
    <property type="match status" value="1"/>
</dbReference>
<dbReference type="InterPro" id="IPR006447">
    <property type="entry name" value="Myb_dom_plants"/>
</dbReference>
<keyword evidence="4" id="KW-0804">Transcription</keyword>
<feature type="domain" description="HTH myb-type" evidence="8">
    <location>
        <begin position="42"/>
        <end position="96"/>
    </location>
</feature>
<evidence type="ECO:0000256" key="3">
    <source>
        <dbReference type="ARBA" id="ARBA00023015"/>
    </source>
</evidence>
<dbReference type="InterPro" id="IPR019258">
    <property type="entry name" value="Mediator_Med4"/>
</dbReference>
<sequence>MTSSLSSNPMVAEEERPMETSTDLIETTTTEAPEKKVRKAYTITKSRESWTEGEHDKFLEALQLFDRDWKKIEDFVGSKTVIQIRSHAQKYFLKVQKNGTLAHVPPPRPKRKAAHPYPQKASKNAQMSLHVSMSFPTQINNVPGFTSWDDDTSALLNIAVSEVILPKDELTTLCGGGEGMHSHLYSFFFFYVIESNGSTSGGSPSASGIGSSSRTLSDSKTANQAPSMHGLPDFAEVYNFIGSVFDPDSKGRMKKLKEMDPINFETYALQVLLLMRNLTVNLSNPDFEPAAHELLTSGLLQQMAVRDPWSRTKQVIYLLGELLAHNNCLSAIKCCLRLLSEENITDQEGNMAVLVRTSSTVLNFSPAARMLQHQIGQSPARLGLTGPGSPSVQNLTPSRHGHPTSSSSSQSHHQQQQIQQPPNLPPSSAAASSSSSAAVSSSALLSLLPPLPRAQALLQQMAVLSSKLFDVSPNRALWLSAFRGSLPSFLTSHSLPPPPPLEIPNPSSTKEILSQFNSLQMQLFEAVTELQEILDLQDAKQKLAREIKSKDSSLLAFANKLKEAERVLDMLVDDYADYRKPKRTKTEDEENDNESSPSVTTTVSSQLKLKDILAYAHKISYTTFAPPEFGAGQAPLRGALPPAPQDEQMRASQLYAFADLDIGLPKTVENIEKKVEALMEPPPPPESMNLSAIQGLLPPNIAVPSGWKPGMPVELPKDWRLPAPPPGWKPGDPVVLPPELVPAPRAQEQQQMRPPQGLHRPPDVIHVREVQLDIMEDDSSEYSSEESSDDEE</sequence>
<dbReference type="PANTHER" id="PTHR13208">
    <property type="entry name" value="MEDIATOR OF RNA POLYMERASE II TRANSCRIPTION SUBUNIT 4"/>
    <property type="match status" value="1"/>
</dbReference>
<dbReference type="InterPro" id="IPR001005">
    <property type="entry name" value="SANT/Myb"/>
</dbReference>
<comment type="similarity">
    <text evidence="2">Belongs to the Mediator complex subunit 4 family.</text>
</comment>
<dbReference type="PROSITE" id="PS51293">
    <property type="entry name" value="SANT"/>
    <property type="match status" value="1"/>
</dbReference>
<dbReference type="SMART" id="SM00717">
    <property type="entry name" value="SANT"/>
    <property type="match status" value="1"/>
</dbReference>
<dbReference type="InterPro" id="IPR017884">
    <property type="entry name" value="SANT_dom"/>
</dbReference>
<evidence type="ECO:0000256" key="6">
    <source>
        <dbReference type="SAM" id="MobiDB-lite"/>
    </source>
</evidence>
<accession>A0ABQ8BUK1</accession>
<dbReference type="Gene3D" id="1.10.10.60">
    <property type="entry name" value="Homeodomain-like"/>
    <property type="match status" value="1"/>
</dbReference>
<feature type="domain" description="SANT" evidence="7">
    <location>
        <begin position="45"/>
        <end position="98"/>
    </location>
</feature>
<dbReference type="NCBIfam" id="TIGR01557">
    <property type="entry name" value="myb_SHAQKYF"/>
    <property type="match status" value="1"/>
</dbReference>
<reference evidence="9 11" key="1">
    <citation type="submission" date="2021-05" db="EMBL/GenBank/DDBJ databases">
        <title>Genome Assembly of Synthetic Allotetraploid Brassica napus Reveals Homoeologous Exchanges between Subgenomes.</title>
        <authorList>
            <person name="Davis J.T."/>
        </authorList>
    </citation>
    <scope>NUCLEOTIDE SEQUENCE [LARGE SCALE GENOMIC DNA]</scope>
    <source>
        <strain evidence="11">cv. Da-Ae</strain>
        <tissue evidence="9">Seedling</tissue>
    </source>
</reference>
<dbReference type="InterPro" id="IPR009057">
    <property type="entry name" value="Homeodomain-like_sf"/>
</dbReference>